<evidence type="ECO:0000313" key="2">
    <source>
        <dbReference type="RefSeq" id="XP_059605467.1"/>
    </source>
</evidence>
<dbReference type="VEuPathDB" id="FungiDB:An11g03560"/>
<gene>
    <name evidence="2" type="ORF">An11g03560</name>
</gene>
<reference evidence="2" key="1">
    <citation type="submission" date="2025-02" db="EMBL/GenBank/DDBJ databases">
        <authorList>
            <consortium name="NCBI Genome Project"/>
        </authorList>
    </citation>
    <scope>NUCLEOTIDE SEQUENCE</scope>
</reference>
<feature type="region of interest" description="Disordered" evidence="1">
    <location>
        <begin position="163"/>
        <end position="183"/>
    </location>
</feature>
<dbReference type="AlphaFoldDB" id="A0AAJ8E3B5"/>
<organism evidence="2">
    <name type="scientific">Aspergillus niger</name>
    <dbReference type="NCBI Taxonomy" id="5061"/>
    <lineage>
        <taxon>Eukaryota</taxon>
        <taxon>Fungi</taxon>
        <taxon>Dikarya</taxon>
        <taxon>Ascomycota</taxon>
        <taxon>Pezizomycotina</taxon>
        <taxon>Eurotiomycetes</taxon>
        <taxon>Eurotiomycetidae</taxon>
        <taxon>Eurotiales</taxon>
        <taxon>Aspergillaceae</taxon>
        <taxon>Aspergillus</taxon>
        <taxon>Aspergillus subgen. Circumdati</taxon>
    </lineage>
</organism>
<dbReference type="GeneID" id="84592251"/>
<accession>A0AAJ8E3B5</accession>
<dbReference type="RefSeq" id="XP_059605467.1">
    <property type="nucleotide sequence ID" value="XM_059750181.1"/>
</dbReference>
<evidence type="ECO:0000256" key="1">
    <source>
        <dbReference type="SAM" id="MobiDB-lite"/>
    </source>
</evidence>
<name>A0AAJ8E3B5_ASPNG</name>
<proteinExistence type="predicted"/>
<protein>
    <submittedName>
        <fullName evidence="2">Uncharacterized protein</fullName>
    </submittedName>
</protein>
<sequence length="183" mass="20747">MQPALGLILWNLSTSRVSTVELRRYPLTHSLHISNYNPIHESGRPAYTIHNLPIVPNSSLLLFDPITSVVFSGLIKQLTMLASRLVPIRTAQPIGAPLEAVAVAPLFFDDEQLFDNPIDTLHWLVIGFEILYAPDLFNERHIDFTPYPFDHSCRHEDSYQLEQGGGSNTYCKRQPDDNNDSIY</sequence>
<reference evidence="2" key="2">
    <citation type="submission" date="2025-08" db="UniProtKB">
        <authorList>
            <consortium name="RefSeq"/>
        </authorList>
    </citation>
    <scope>IDENTIFICATION</scope>
</reference>
<dbReference type="KEGG" id="ang:An11g03560"/>